<accession>B0YR12</accession>
<dbReference type="AlphaFoldDB" id="B0YR12"/>
<dbReference type="RefSeq" id="WP_012289997.1">
    <property type="nucleotide sequence ID" value="NC_010372.1"/>
</dbReference>
<protein>
    <submittedName>
        <fullName evidence="1">Uncharacterized protein</fullName>
    </submittedName>
</protein>
<dbReference type="EMBL" id="EU137666">
    <property type="protein sequence ID" value="ABX46786.1"/>
    <property type="molecule type" value="Genomic_DNA"/>
</dbReference>
<gene>
    <name evidence="1" type="ORF">pMF1.3</name>
</gene>
<reference evidence="1" key="1">
    <citation type="journal article" date="2008" name="Appl. Environ. Microbiol.">
        <title>Discovery of the autonomously replicating plasmid pMF1 from Myxococcus fulvus and development of a gene cloning system in Myxococcus xanthus.</title>
        <authorList>
            <person name="Zhao J.Y."/>
            <person name="Zhong L."/>
            <person name="Shen M.J."/>
            <person name="Xia Z.J."/>
            <person name="Cheng Q.X."/>
            <person name="Sun X."/>
            <person name="Zhao G.P."/>
            <person name="Li Y.Z."/>
            <person name="Qin Z.J."/>
        </authorList>
    </citation>
    <scope>NUCLEOTIDE SEQUENCE</scope>
    <source>
        <strain evidence="1">124B02</strain>
        <plasmid evidence="1">pMF1</plasmid>
    </source>
</reference>
<keyword evidence="1" id="KW-0614">Plasmid</keyword>
<name>B0YR12_MYXFU</name>
<geneLocation type="plasmid" evidence="1">
    <name>pMF1</name>
</geneLocation>
<organism evidence="1">
    <name type="scientific">Myxococcus fulvus</name>
    <dbReference type="NCBI Taxonomy" id="33"/>
    <lineage>
        <taxon>Bacteria</taxon>
        <taxon>Pseudomonadati</taxon>
        <taxon>Myxococcota</taxon>
        <taxon>Myxococcia</taxon>
        <taxon>Myxococcales</taxon>
        <taxon>Cystobacterineae</taxon>
        <taxon>Myxococcaceae</taxon>
        <taxon>Myxococcus</taxon>
    </lineage>
</organism>
<evidence type="ECO:0000313" key="1">
    <source>
        <dbReference type="EMBL" id="ABX46786.1"/>
    </source>
</evidence>
<proteinExistence type="predicted"/>
<sequence>MADEKKQENAESWGKNAMIFGAGMVTGSTLTVVAGHFWPKVPVPPALANALGADAAKK</sequence>